<comment type="caution">
    <text evidence="2">The sequence shown here is derived from an EMBL/GenBank/DDBJ whole genome shotgun (WGS) entry which is preliminary data.</text>
</comment>
<dbReference type="NCBIfam" id="TIGR04183">
    <property type="entry name" value="Por_Secre_tail"/>
    <property type="match status" value="1"/>
</dbReference>
<evidence type="ECO:0000313" key="2">
    <source>
        <dbReference type="EMBL" id="HHS52008.1"/>
    </source>
</evidence>
<organism evidence="2">
    <name type="scientific">candidate division WOR-3 bacterium</name>
    <dbReference type="NCBI Taxonomy" id="2052148"/>
    <lineage>
        <taxon>Bacteria</taxon>
        <taxon>Bacteria division WOR-3</taxon>
    </lineage>
</organism>
<feature type="domain" description="Secretion system C-terminal sorting" evidence="1">
    <location>
        <begin position="28"/>
        <end position="95"/>
    </location>
</feature>
<accession>A0A7C6A8V4</accession>
<reference evidence="2" key="1">
    <citation type="journal article" date="2020" name="mSystems">
        <title>Genome- and Community-Level Interaction Insights into Carbon Utilization and Element Cycling Functions of Hydrothermarchaeota in Hydrothermal Sediment.</title>
        <authorList>
            <person name="Zhou Z."/>
            <person name="Liu Y."/>
            <person name="Xu W."/>
            <person name="Pan J."/>
            <person name="Luo Z.H."/>
            <person name="Li M."/>
        </authorList>
    </citation>
    <scope>NUCLEOTIDE SEQUENCE [LARGE SCALE GENOMIC DNA]</scope>
    <source>
        <strain evidence="2">SpSt-876</strain>
    </source>
</reference>
<dbReference type="EMBL" id="DTLI01000100">
    <property type="protein sequence ID" value="HHS52008.1"/>
    <property type="molecule type" value="Genomic_DNA"/>
</dbReference>
<dbReference type="Pfam" id="PF18962">
    <property type="entry name" value="Por_Secre_tail"/>
    <property type="match status" value="1"/>
</dbReference>
<gene>
    <name evidence="2" type="ORF">ENW73_03945</name>
</gene>
<proteinExistence type="predicted"/>
<dbReference type="AlphaFoldDB" id="A0A7C6A8V4"/>
<evidence type="ECO:0000259" key="1">
    <source>
        <dbReference type="Pfam" id="PF18962"/>
    </source>
</evidence>
<sequence length="99" mass="11230">MGFNLNLEEWRVSKISSIPLSAKNLSQPAESVMRVRCPLSEKTIKIFDISGKLIKEIVLLASELHNNQEREMRVSLKGINPGIYFLQLGKATKKFMVVK</sequence>
<name>A0A7C6A8V4_UNCW3</name>
<protein>
    <submittedName>
        <fullName evidence="2">T9SS type A sorting domain-containing protein</fullName>
    </submittedName>
</protein>
<dbReference type="InterPro" id="IPR026444">
    <property type="entry name" value="Secre_tail"/>
</dbReference>